<comment type="caution">
    <text evidence="1">The sequence shown here is derived from an EMBL/GenBank/DDBJ whole genome shotgun (WGS) entry which is preliminary data.</text>
</comment>
<proteinExistence type="predicted"/>
<accession>A0AAE4AVE7</accession>
<name>A0AAE4AVE7_9ACTN</name>
<sequence length="249" mass="26088">MTTLVRERAGADPLAAVAAGLRAADADGAGLAPGLTVADRAGWIPATELTGAGLDMMITAATSRWDAPPHAAVAQMWKAYTYWLLVPIVHGWQSGRRIPLLTAGNTMLRLDTRHPVVVGARPGTGVATLAHDRSAATDGALPALLHHVVLDAHLNPVLEALHRRTRLGRRTLRGLIASGAAHALLRSADLTTRSATEALDRWLTALDCAGLAEVVPGPAGKPAVRRRTCCLAYALPHRTGCTSCATRSA</sequence>
<organism evidence="1 2">
    <name type="scientific">Catenuloplanes indicus</name>
    <dbReference type="NCBI Taxonomy" id="137267"/>
    <lineage>
        <taxon>Bacteria</taxon>
        <taxon>Bacillati</taxon>
        <taxon>Actinomycetota</taxon>
        <taxon>Actinomycetes</taxon>
        <taxon>Micromonosporales</taxon>
        <taxon>Micromonosporaceae</taxon>
        <taxon>Catenuloplanes</taxon>
    </lineage>
</organism>
<evidence type="ECO:0000313" key="1">
    <source>
        <dbReference type="EMBL" id="MDQ0363917.1"/>
    </source>
</evidence>
<keyword evidence="2" id="KW-1185">Reference proteome</keyword>
<gene>
    <name evidence="1" type="ORF">J2S42_000586</name>
</gene>
<reference evidence="1 2" key="1">
    <citation type="submission" date="2023-07" db="EMBL/GenBank/DDBJ databases">
        <title>Sequencing the genomes of 1000 actinobacteria strains.</title>
        <authorList>
            <person name="Klenk H.-P."/>
        </authorList>
    </citation>
    <scope>NUCLEOTIDE SEQUENCE [LARGE SCALE GENOMIC DNA]</scope>
    <source>
        <strain evidence="1 2">DSM 44709</strain>
    </source>
</reference>
<dbReference type="Proteomes" id="UP001240236">
    <property type="component" value="Unassembled WGS sequence"/>
</dbReference>
<dbReference type="EMBL" id="JAUSUZ010000001">
    <property type="protein sequence ID" value="MDQ0363917.1"/>
    <property type="molecule type" value="Genomic_DNA"/>
</dbReference>
<evidence type="ECO:0000313" key="2">
    <source>
        <dbReference type="Proteomes" id="UP001240236"/>
    </source>
</evidence>
<protein>
    <submittedName>
        <fullName evidence="1">Uncharacterized protein</fullName>
    </submittedName>
</protein>
<dbReference type="AlphaFoldDB" id="A0AAE4AVE7"/>
<dbReference type="RefSeq" id="WP_307234914.1">
    <property type="nucleotide sequence ID" value="NZ_JAUSUZ010000001.1"/>
</dbReference>